<dbReference type="RefSeq" id="WP_349247322.1">
    <property type="nucleotide sequence ID" value="NZ_JASCXX010000106.1"/>
</dbReference>
<reference evidence="1" key="1">
    <citation type="submission" date="2023-05" db="EMBL/GenBank/DDBJ databases">
        <title>Anaerotaeda fermentans gen. nov., sp. nov., a novel anaerobic planctomycete of the new family within the order Sedimentisphaerales isolated from Taman Peninsula, Russia.</title>
        <authorList>
            <person name="Khomyakova M.A."/>
            <person name="Merkel A.Y."/>
            <person name="Slobodkin A.I."/>
        </authorList>
    </citation>
    <scope>NUCLEOTIDE SEQUENCE</scope>
    <source>
        <strain evidence="1">M17dextr</strain>
    </source>
</reference>
<comment type="caution">
    <text evidence="1">The sequence shown here is derived from an EMBL/GenBank/DDBJ whole genome shotgun (WGS) entry which is preliminary data.</text>
</comment>
<evidence type="ECO:0000313" key="1">
    <source>
        <dbReference type="EMBL" id="MDI6451918.1"/>
    </source>
</evidence>
<proteinExistence type="predicted"/>
<dbReference type="EMBL" id="JASCXX010000106">
    <property type="protein sequence ID" value="MDI6451918.1"/>
    <property type="molecule type" value="Genomic_DNA"/>
</dbReference>
<sequence>MEGITQEGTGIWRVFARSWLTGDPELRLCPSATRPLPGNPLPWGGTFHCFTMGAVAPKAPEKNYVTGHGSYGINTWTYPLVVGQSEFRSWASCDVRGASRIPAIFDCATQEGAISHLDSPPEYEYALAPEWPYPYRVWSVCMNRHSEAINMLFLDWSARRVGLKELWTFKWRPEFNTSGPWTKAGGVLPDDWPEWMRR</sequence>
<dbReference type="AlphaFoldDB" id="A0AAW6UA43"/>
<name>A0AAW6UA43_9BACT</name>
<gene>
    <name evidence="1" type="ORF">QJ522_22860</name>
</gene>
<protein>
    <submittedName>
        <fullName evidence="1">Uncharacterized protein</fullName>
    </submittedName>
</protein>
<accession>A0AAW6UA43</accession>
<dbReference type="Proteomes" id="UP001431776">
    <property type="component" value="Unassembled WGS sequence"/>
</dbReference>
<organism evidence="1 2">
    <name type="scientific">Anaerobaca lacustris</name>
    <dbReference type="NCBI Taxonomy" id="3044600"/>
    <lineage>
        <taxon>Bacteria</taxon>
        <taxon>Pseudomonadati</taxon>
        <taxon>Planctomycetota</taxon>
        <taxon>Phycisphaerae</taxon>
        <taxon>Sedimentisphaerales</taxon>
        <taxon>Anaerobacaceae</taxon>
        <taxon>Anaerobaca</taxon>
    </lineage>
</organism>
<keyword evidence="2" id="KW-1185">Reference proteome</keyword>
<evidence type="ECO:0000313" key="2">
    <source>
        <dbReference type="Proteomes" id="UP001431776"/>
    </source>
</evidence>
<feature type="non-terminal residue" evidence="1">
    <location>
        <position position="198"/>
    </location>
</feature>